<dbReference type="Proteomes" id="UP001443914">
    <property type="component" value="Unassembled WGS sequence"/>
</dbReference>
<evidence type="ECO:0000256" key="2">
    <source>
        <dbReference type="SAM" id="SignalP"/>
    </source>
</evidence>
<feature type="region of interest" description="Disordered" evidence="1">
    <location>
        <begin position="53"/>
        <end position="79"/>
    </location>
</feature>
<comment type="caution">
    <text evidence="3">The sequence shown here is derived from an EMBL/GenBank/DDBJ whole genome shotgun (WGS) entry which is preliminary data.</text>
</comment>
<evidence type="ECO:0000313" key="3">
    <source>
        <dbReference type="EMBL" id="KAK9669491.1"/>
    </source>
</evidence>
<feature type="signal peptide" evidence="2">
    <location>
        <begin position="1"/>
        <end position="29"/>
    </location>
</feature>
<protein>
    <submittedName>
        <fullName evidence="3">Uncharacterized protein</fullName>
    </submittedName>
</protein>
<evidence type="ECO:0000313" key="4">
    <source>
        <dbReference type="Proteomes" id="UP001443914"/>
    </source>
</evidence>
<keyword evidence="2" id="KW-0732">Signal</keyword>
<dbReference type="EMBL" id="JBDFQZ010000013">
    <property type="protein sequence ID" value="KAK9669491.1"/>
    <property type="molecule type" value="Genomic_DNA"/>
</dbReference>
<proteinExistence type="predicted"/>
<accession>A0AAW1GXK3</accession>
<evidence type="ECO:0000256" key="1">
    <source>
        <dbReference type="SAM" id="MobiDB-lite"/>
    </source>
</evidence>
<dbReference type="AlphaFoldDB" id="A0AAW1GXK3"/>
<keyword evidence="4" id="KW-1185">Reference proteome</keyword>
<organism evidence="3 4">
    <name type="scientific">Saponaria officinalis</name>
    <name type="common">Common soapwort</name>
    <name type="synonym">Lychnis saponaria</name>
    <dbReference type="NCBI Taxonomy" id="3572"/>
    <lineage>
        <taxon>Eukaryota</taxon>
        <taxon>Viridiplantae</taxon>
        <taxon>Streptophyta</taxon>
        <taxon>Embryophyta</taxon>
        <taxon>Tracheophyta</taxon>
        <taxon>Spermatophyta</taxon>
        <taxon>Magnoliopsida</taxon>
        <taxon>eudicotyledons</taxon>
        <taxon>Gunneridae</taxon>
        <taxon>Pentapetalae</taxon>
        <taxon>Caryophyllales</taxon>
        <taxon>Caryophyllaceae</taxon>
        <taxon>Caryophylleae</taxon>
        <taxon>Saponaria</taxon>
    </lineage>
</organism>
<gene>
    <name evidence="3" type="ORF">RND81_13G134300</name>
</gene>
<feature type="chain" id="PRO_5043934646" evidence="2">
    <location>
        <begin position="30"/>
        <end position="79"/>
    </location>
</feature>
<reference evidence="3" key="1">
    <citation type="submission" date="2024-03" db="EMBL/GenBank/DDBJ databases">
        <title>WGS assembly of Saponaria officinalis var. Norfolk2.</title>
        <authorList>
            <person name="Jenkins J."/>
            <person name="Shu S."/>
            <person name="Grimwood J."/>
            <person name="Barry K."/>
            <person name="Goodstein D."/>
            <person name="Schmutz J."/>
            <person name="Leebens-Mack J."/>
            <person name="Osbourn A."/>
        </authorList>
    </citation>
    <scope>NUCLEOTIDE SEQUENCE [LARGE SCALE GENOMIC DNA]</scope>
    <source>
        <strain evidence="3">JIC</strain>
    </source>
</reference>
<name>A0AAW1GXK3_SAPOF</name>
<feature type="compositionally biased region" description="Low complexity" evidence="1">
    <location>
        <begin position="69"/>
        <end position="79"/>
    </location>
</feature>
<sequence length="79" mass="8335">MPNLQPSSVALVLVMFVLLTISAPELCLSANVGLHDVSWTLANEARKQPGEVVKRSLKEGPAQDPPSPSHGHGAHPVCC</sequence>